<proteinExistence type="predicted"/>
<dbReference type="RefSeq" id="WP_110855277.1">
    <property type="nucleotide sequence ID" value="NZ_QJSQ01000009.1"/>
</dbReference>
<evidence type="ECO:0000313" key="2">
    <source>
        <dbReference type="EMBL" id="PYE22857.1"/>
    </source>
</evidence>
<organism evidence="2 3">
    <name type="scientific">Paraburkholderia silvatlantica</name>
    <dbReference type="NCBI Taxonomy" id="321895"/>
    <lineage>
        <taxon>Bacteria</taxon>
        <taxon>Pseudomonadati</taxon>
        <taxon>Pseudomonadota</taxon>
        <taxon>Betaproteobacteria</taxon>
        <taxon>Burkholderiales</taxon>
        <taxon>Burkholderiaceae</taxon>
        <taxon>Paraburkholderia</taxon>
    </lineage>
</organism>
<name>A0A2V4UER9_9BURK</name>
<accession>A0A2V4UER9</accession>
<dbReference type="OrthoDB" id="9071880at2"/>
<feature type="domain" description="Bacterial shufflon protein N-terminal" evidence="1">
    <location>
        <begin position="37"/>
        <end position="357"/>
    </location>
</feature>
<dbReference type="Proteomes" id="UP000247772">
    <property type="component" value="Unassembled WGS sequence"/>
</dbReference>
<protein>
    <submittedName>
        <fullName evidence="2">Shufflon protein</fullName>
    </submittedName>
</protein>
<comment type="caution">
    <text evidence="2">The sequence shown here is derived from an EMBL/GenBank/DDBJ whole genome shotgun (WGS) entry which is preliminary data.</text>
</comment>
<evidence type="ECO:0000259" key="1">
    <source>
        <dbReference type="Pfam" id="PF04917"/>
    </source>
</evidence>
<reference evidence="2 3" key="1">
    <citation type="submission" date="2018-06" db="EMBL/GenBank/DDBJ databases">
        <title>Genomic Encyclopedia of Type Strains, Phase IV (KMG-V): Genome sequencing to study the core and pangenomes of soil and plant-associated prokaryotes.</title>
        <authorList>
            <person name="Whitman W."/>
        </authorList>
    </citation>
    <scope>NUCLEOTIDE SEQUENCE [LARGE SCALE GENOMIC DNA]</scope>
    <source>
        <strain evidence="2 3">SRCL-318</strain>
    </source>
</reference>
<sequence length="425" mass="42646">MDEILGAFFALLVGMMYLPKIENGIATARQTQTDVTTAQQQQQQWASAVGSYVSQNMATFEASATASTPVTLSVATVQAANVGLPSNFSSTNPFNQTWTAQVLQPTAGTLQVLAYSSGGNAIKDQELGQIARAAGGSGGFIPTNNSGAYAGGPATAYGTFGGWKISTTGYSVGSGGAPATLLTFTNGALSSNYLYRNAVPGQPQLNEMNTALGMNSNNITNVGQLQANAGNGVQIGNSYYYGDGSNSAIRQNGALYVQNQAGTAAAPINSGTVNVSGDVNASGNVNADGSFTAGGAVQGSYLHSTGNAQVDGSLNANGNVSAGGYLIVQGAASPGGSCPGPQYIGQGANGPLLCESGVWADSSAPSGTICGGVNVSGTTGQPEGGGTSYIPCQGLAFLTQGCPAGYTLASTYAADTNWFFACYKN</sequence>
<dbReference type="EMBL" id="QJSQ01000009">
    <property type="protein sequence ID" value="PYE22857.1"/>
    <property type="molecule type" value="Genomic_DNA"/>
</dbReference>
<gene>
    <name evidence="2" type="ORF">C7410_109153</name>
</gene>
<dbReference type="AlphaFoldDB" id="A0A2V4UER9"/>
<dbReference type="InterPro" id="IPR007001">
    <property type="entry name" value="Shufflon_N"/>
</dbReference>
<dbReference type="Pfam" id="PF04917">
    <property type="entry name" value="Shufflon_N"/>
    <property type="match status" value="1"/>
</dbReference>
<evidence type="ECO:0000313" key="3">
    <source>
        <dbReference type="Proteomes" id="UP000247772"/>
    </source>
</evidence>